<evidence type="ECO:0000313" key="2">
    <source>
        <dbReference type="EMBL" id="VTR94316.1"/>
    </source>
</evidence>
<dbReference type="RefSeq" id="WP_162668871.1">
    <property type="nucleotide sequence ID" value="NZ_LR593886.1"/>
</dbReference>
<dbReference type="SUPFAM" id="SSF56747">
    <property type="entry name" value="Prim-pol domain"/>
    <property type="match status" value="1"/>
</dbReference>
<keyword evidence="3" id="KW-1185">Reference proteome</keyword>
<evidence type="ECO:0000259" key="1">
    <source>
        <dbReference type="SMART" id="SM00943"/>
    </source>
</evidence>
<proteinExistence type="predicted"/>
<dbReference type="EMBL" id="LR593886">
    <property type="protein sequence ID" value="VTR94316.1"/>
    <property type="molecule type" value="Genomic_DNA"/>
</dbReference>
<name>A0A6P2D153_9BACT</name>
<dbReference type="Gene3D" id="3.30.720.160">
    <property type="entry name" value="Bifunctional DNA primase/polymerase, N-terminal"/>
    <property type="match status" value="1"/>
</dbReference>
<dbReference type="AlphaFoldDB" id="A0A6P2D153"/>
<feature type="domain" description="DNA primase/polymerase bifunctional N-terminal" evidence="1">
    <location>
        <begin position="9"/>
        <end position="174"/>
    </location>
</feature>
<reference evidence="2 3" key="1">
    <citation type="submission" date="2019-05" db="EMBL/GenBank/DDBJ databases">
        <authorList>
            <consortium name="Science for Life Laboratories"/>
        </authorList>
    </citation>
    <scope>NUCLEOTIDE SEQUENCE [LARGE SCALE GENOMIC DNA]</scope>
    <source>
        <strain evidence="2">Soil9</strain>
    </source>
</reference>
<dbReference type="CDD" id="cd04859">
    <property type="entry name" value="Prim_Pol"/>
    <property type="match status" value="1"/>
</dbReference>
<dbReference type="Pfam" id="PF09250">
    <property type="entry name" value="Prim-Pol"/>
    <property type="match status" value="1"/>
</dbReference>
<dbReference type="Proteomes" id="UP000464178">
    <property type="component" value="Chromosome"/>
</dbReference>
<dbReference type="KEGG" id="gms:SOIL9_33980"/>
<protein>
    <recommendedName>
        <fullName evidence="1">DNA primase/polymerase bifunctional N-terminal domain-containing protein</fullName>
    </recommendedName>
</protein>
<dbReference type="SMART" id="SM00943">
    <property type="entry name" value="Prim-Pol"/>
    <property type="match status" value="1"/>
</dbReference>
<evidence type="ECO:0000313" key="3">
    <source>
        <dbReference type="Proteomes" id="UP000464178"/>
    </source>
</evidence>
<dbReference type="InterPro" id="IPR015330">
    <property type="entry name" value="DNA_primase/pol_bifunc_N"/>
</dbReference>
<organism evidence="2 3">
    <name type="scientific">Gemmata massiliana</name>
    <dbReference type="NCBI Taxonomy" id="1210884"/>
    <lineage>
        <taxon>Bacteria</taxon>
        <taxon>Pseudomonadati</taxon>
        <taxon>Planctomycetota</taxon>
        <taxon>Planctomycetia</taxon>
        <taxon>Gemmatales</taxon>
        <taxon>Gemmataceae</taxon>
        <taxon>Gemmata</taxon>
    </lineage>
</organism>
<gene>
    <name evidence="2" type="ORF">SOIL9_33980</name>
</gene>
<sequence>MSDTLLDRALTLARKGFRVFPCGKRGKSPVFKNPFQRATTNETTINKWWGRRYKNCNIGLHLTGVLVVDIDGPEGQASYARLAQGRPFPATHSVSTSNGGKHLFYRLPDGLRAIPGALCRRKGQKQYAAYTKIDIKGTGGIIIGAGSVHKSGGIYAWDNEPAHVNDFAPAPQWMVHDLCEPERPEYLVELHAEESASDPDAELLAVLCERFAISPGTRNTTVAQAAAWMLGRGVTRARAKQVGASYLRMQGRDYDEAHAHLERTIDELFDKLASGDESVYLMDDHEKTACDYYQAHTRQGRTLNRFSVLPLCDVVLSDNEYCFLQAVDAFLLYEIEVVGKQVGAMPMTYNQLKAIYKLLHGRSLCIDTMYKMLGKFVSREGKPASKWEVMVQMVVGHIGVPSVYEVKRVSHVASAVVSEAPSHFVGGEVLEVVGDELPVESLPEVVVGSGAGVVLGVQAPRWGAQVGVATQPDAVGGVGEDHVCQGRVSADAGGQAGGIADDPAILKLMDILDDED</sequence>
<accession>A0A6P2D153</accession>